<dbReference type="EMBL" id="CP060412">
    <property type="protein sequence ID" value="QNK03602.1"/>
    <property type="molecule type" value="Genomic_DNA"/>
</dbReference>
<evidence type="ECO:0000256" key="6">
    <source>
        <dbReference type="ARBA" id="ARBA00023136"/>
    </source>
</evidence>
<dbReference type="Gene3D" id="1.20.1540.10">
    <property type="entry name" value="Rhomboid-like"/>
    <property type="match status" value="1"/>
</dbReference>
<keyword evidence="10" id="KW-1185">Reference proteome</keyword>
<evidence type="ECO:0000313" key="9">
    <source>
        <dbReference type="EMBL" id="QNK03602.1"/>
    </source>
</evidence>
<dbReference type="PANTHER" id="PTHR43731:SF14">
    <property type="entry name" value="PRESENILIN-ASSOCIATED RHOMBOID-LIKE PROTEIN, MITOCHONDRIAL"/>
    <property type="match status" value="1"/>
</dbReference>
<name>A0A7G8Q9Z4_9GAMM</name>
<organism evidence="9 10">
    <name type="scientific">Dyella telluris</name>
    <dbReference type="NCBI Taxonomy" id="2763498"/>
    <lineage>
        <taxon>Bacteria</taxon>
        <taxon>Pseudomonadati</taxon>
        <taxon>Pseudomonadota</taxon>
        <taxon>Gammaproteobacteria</taxon>
        <taxon>Lysobacterales</taxon>
        <taxon>Rhodanobacteraceae</taxon>
        <taxon>Dyella</taxon>
    </lineage>
</organism>
<dbReference type="InterPro" id="IPR050925">
    <property type="entry name" value="Rhomboid_protease_S54"/>
</dbReference>
<dbReference type="Proteomes" id="UP000515873">
    <property type="component" value="Chromosome"/>
</dbReference>
<dbReference type="InterPro" id="IPR022764">
    <property type="entry name" value="Peptidase_S54_rhomboid_dom"/>
</dbReference>
<evidence type="ECO:0000256" key="1">
    <source>
        <dbReference type="ARBA" id="ARBA00004141"/>
    </source>
</evidence>
<dbReference type="InterPro" id="IPR035952">
    <property type="entry name" value="Rhomboid-like_sf"/>
</dbReference>
<feature type="transmembrane region" description="Helical" evidence="7">
    <location>
        <begin position="300"/>
        <end position="321"/>
    </location>
</feature>
<reference evidence="9 10" key="1">
    <citation type="submission" date="2020-08" db="EMBL/GenBank/DDBJ databases">
        <title>Dyella sp. G9 isolated from forest soil.</title>
        <authorList>
            <person name="Fu J."/>
            <person name="Qiu L."/>
        </authorList>
    </citation>
    <scope>NUCLEOTIDE SEQUENCE [LARGE SCALE GENOMIC DNA]</scope>
    <source>
        <strain evidence="9 10">G9</strain>
    </source>
</reference>
<feature type="transmembrane region" description="Helical" evidence="7">
    <location>
        <begin position="357"/>
        <end position="376"/>
    </location>
</feature>
<evidence type="ECO:0000256" key="7">
    <source>
        <dbReference type="SAM" id="Phobius"/>
    </source>
</evidence>
<dbReference type="PANTHER" id="PTHR43731">
    <property type="entry name" value="RHOMBOID PROTEASE"/>
    <property type="match status" value="1"/>
</dbReference>
<keyword evidence="5 7" id="KW-1133">Transmembrane helix</keyword>
<evidence type="ECO:0000256" key="3">
    <source>
        <dbReference type="ARBA" id="ARBA00022692"/>
    </source>
</evidence>
<feature type="transmembrane region" description="Helical" evidence="7">
    <location>
        <begin position="267"/>
        <end position="288"/>
    </location>
</feature>
<feature type="domain" description="Peptidase S54 rhomboid" evidence="8">
    <location>
        <begin position="202"/>
        <end position="342"/>
    </location>
</feature>
<proteinExistence type="inferred from homology"/>
<dbReference type="KEGG" id="dtl:H8F01_11085"/>
<protein>
    <submittedName>
        <fullName evidence="9">Rhomboid family intramembrane serine protease</fullName>
    </submittedName>
</protein>
<keyword evidence="9" id="KW-0645">Protease</keyword>
<dbReference type="SUPFAM" id="SSF144091">
    <property type="entry name" value="Rhomboid-like"/>
    <property type="match status" value="1"/>
</dbReference>
<evidence type="ECO:0000259" key="8">
    <source>
        <dbReference type="Pfam" id="PF01694"/>
    </source>
</evidence>
<gene>
    <name evidence="9" type="ORF">H8F01_11085</name>
</gene>
<feature type="transmembrane region" description="Helical" evidence="7">
    <location>
        <begin position="240"/>
        <end position="261"/>
    </location>
</feature>
<evidence type="ECO:0000256" key="5">
    <source>
        <dbReference type="ARBA" id="ARBA00022989"/>
    </source>
</evidence>
<evidence type="ECO:0000256" key="2">
    <source>
        <dbReference type="ARBA" id="ARBA00009045"/>
    </source>
</evidence>
<dbReference type="GO" id="GO:0004252">
    <property type="term" value="F:serine-type endopeptidase activity"/>
    <property type="evidence" value="ECO:0007669"/>
    <property type="project" value="InterPro"/>
</dbReference>
<feature type="transmembrane region" description="Helical" evidence="7">
    <location>
        <begin position="327"/>
        <end position="345"/>
    </location>
</feature>
<comment type="subcellular location">
    <subcellularLocation>
        <location evidence="1">Membrane</location>
        <topology evidence="1">Multi-pass membrane protein</topology>
    </subcellularLocation>
</comment>
<keyword evidence="6 7" id="KW-0472">Membrane</keyword>
<dbReference type="GO" id="GO:0016020">
    <property type="term" value="C:membrane"/>
    <property type="evidence" value="ECO:0007669"/>
    <property type="project" value="UniProtKB-SubCell"/>
</dbReference>
<evidence type="ECO:0000313" key="10">
    <source>
        <dbReference type="Proteomes" id="UP000515873"/>
    </source>
</evidence>
<sequence>MQHDAAETQDGQMMPGIGPDAVASARPASFEVTYGQKTGMTTVPADSFKFAGKGRISVDGQQVELTGRQRALLSKEQTHTLPLAAIVNVQRAGNVIRFDLQEPGAGKRYARFAVSSEAQARALEALLPSVKTEAFVASQAELADFHRRLDALSPHAPVTLVIVAINIIVFVAMCIGGAGLFNPDGDVAIRWGSNYGPLTMGGQWWRLLTANYIHFGIIHIALNMWALYQSGRMAERLFGSARYTLLYVFAGISGSIASLLWNPVVNGAGASGAIFGVFGGLLAFVINARNRVPQEVMVEHRNSTIGFIAYSLFYGMAHAGIDNAAHVGGLVAGFGMGLLLARPLTAEARARSGIGQWVVAMLAAALVLGVSSKPLWRPSPDVLARQQFQQTLLGFSPQESAAVAASNDLVEKVRAGRISEADWVQAVRTDVVPRWQRLHDELANEHLPADDKQFALQQAMLAYVDARLKQNTLIAESEAATVDRLGMPARVKAAREEGDAALARLNAIVSAKKP</sequence>
<dbReference type="AlphaFoldDB" id="A0A7G8Q9Z4"/>
<dbReference type="GO" id="GO:0006508">
    <property type="term" value="P:proteolysis"/>
    <property type="evidence" value="ECO:0007669"/>
    <property type="project" value="UniProtKB-KW"/>
</dbReference>
<feature type="transmembrane region" description="Helical" evidence="7">
    <location>
        <begin position="204"/>
        <end position="228"/>
    </location>
</feature>
<evidence type="ECO:0000256" key="4">
    <source>
        <dbReference type="ARBA" id="ARBA00022801"/>
    </source>
</evidence>
<dbReference type="Pfam" id="PF01694">
    <property type="entry name" value="Rhomboid"/>
    <property type="match status" value="1"/>
</dbReference>
<dbReference type="RefSeq" id="WP_187059068.1">
    <property type="nucleotide sequence ID" value="NZ_CP060412.1"/>
</dbReference>
<keyword evidence="3 7" id="KW-0812">Transmembrane</keyword>
<feature type="transmembrane region" description="Helical" evidence="7">
    <location>
        <begin position="156"/>
        <end position="181"/>
    </location>
</feature>
<comment type="similarity">
    <text evidence="2">Belongs to the peptidase S54 family.</text>
</comment>
<keyword evidence="4" id="KW-0378">Hydrolase</keyword>
<accession>A0A7G8Q9Z4</accession>